<dbReference type="PANTHER" id="PTHR12630:SF1">
    <property type="entry name" value="GLUCOSIDASE 2 SUBUNIT BETA"/>
    <property type="match status" value="1"/>
</dbReference>
<dbReference type="GO" id="GO:0006491">
    <property type="term" value="P:N-glycan processing"/>
    <property type="evidence" value="ECO:0007669"/>
    <property type="project" value="TreeGrafter"/>
</dbReference>
<evidence type="ECO:0000259" key="2">
    <source>
        <dbReference type="Pfam" id="PF12999"/>
    </source>
</evidence>
<proteinExistence type="predicted"/>
<gene>
    <name evidence="3" type="ORF">JTE90_005555</name>
</gene>
<feature type="transmembrane region" description="Helical" evidence="1">
    <location>
        <begin position="15"/>
        <end position="32"/>
    </location>
</feature>
<evidence type="ECO:0000313" key="4">
    <source>
        <dbReference type="Proteomes" id="UP000827092"/>
    </source>
</evidence>
<organism evidence="3 4">
    <name type="scientific">Oedothorax gibbosus</name>
    <dbReference type="NCBI Taxonomy" id="931172"/>
    <lineage>
        <taxon>Eukaryota</taxon>
        <taxon>Metazoa</taxon>
        <taxon>Ecdysozoa</taxon>
        <taxon>Arthropoda</taxon>
        <taxon>Chelicerata</taxon>
        <taxon>Arachnida</taxon>
        <taxon>Araneae</taxon>
        <taxon>Araneomorphae</taxon>
        <taxon>Entelegynae</taxon>
        <taxon>Araneoidea</taxon>
        <taxon>Linyphiidae</taxon>
        <taxon>Erigoninae</taxon>
        <taxon>Oedothorax</taxon>
    </lineage>
</organism>
<dbReference type="AlphaFoldDB" id="A0AAV6V9U0"/>
<accession>A0AAV6V9U0</accession>
<protein>
    <recommendedName>
        <fullName evidence="2">Glucosidase II beta subunit N-terminal domain-containing protein</fullName>
    </recommendedName>
</protein>
<dbReference type="GO" id="GO:0017177">
    <property type="term" value="C:glucosidase II complex"/>
    <property type="evidence" value="ECO:0007669"/>
    <property type="project" value="TreeGrafter"/>
</dbReference>
<dbReference type="InterPro" id="IPR028146">
    <property type="entry name" value="PRKCSH_N"/>
</dbReference>
<dbReference type="InterPro" id="IPR039794">
    <property type="entry name" value="Gtb1-like"/>
</dbReference>
<keyword evidence="1" id="KW-0812">Transmembrane</keyword>
<reference evidence="3 4" key="1">
    <citation type="journal article" date="2022" name="Nat. Ecol. Evol.">
        <title>A masculinizing supergene underlies an exaggerated male reproductive morph in a spider.</title>
        <authorList>
            <person name="Hendrickx F."/>
            <person name="De Corte Z."/>
            <person name="Sonet G."/>
            <person name="Van Belleghem S.M."/>
            <person name="Kostlbacher S."/>
            <person name="Vangestel C."/>
        </authorList>
    </citation>
    <scope>NUCLEOTIDE SEQUENCE [LARGE SCALE GENOMIC DNA]</scope>
    <source>
        <strain evidence="3">W744_W776</strain>
    </source>
</reference>
<comment type="caution">
    <text evidence="3">The sequence shown here is derived from an EMBL/GenBank/DDBJ whole genome shotgun (WGS) entry which is preliminary data.</text>
</comment>
<dbReference type="Pfam" id="PF12999">
    <property type="entry name" value="PRKCSH-like"/>
    <property type="match status" value="1"/>
</dbReference>
<evidence type="ECO:0000256" key="1">
    <source>
        <dbReference type="SAM" id="Phobius"/>
    </source>
</evidence>
<dbReference type="PANTHER" id="PTHR12630">
    <property type="entry name" value="N-LINKED OLIGOSACCHARIDE PROCESSING"/>
    <property type="match status" value="1"/>
</dbReference>
<keyword evidence="1" id="KW-0472">Membrane</keyword>
<sequence>MNIFRYRYFFRPKRCIIFTTIVIAFFLMYQLFSVGQLGKELSRRGPRSRLQTNFRSYEKADGFMMPKKSDKEVLPEQPEVDSLNFVIGVLSSSQELYKPTVRNTFRCLRSGEEIDYSFLNDNYCDCTDFSDEPSTSACNVGKFYCTHQSEHNVNSIVSYKVNDGVCDCCDGSDEWLHIKPPEHSQVPAIKQKGIYQVPCPMKCKS</sequence>
<feature type="domain" description="Glucosidase II beta subunit N-terminal" evidence="2">
    <location>
        <begin position="82"/>
        <end position="178"/>
    </location>
</feature>
<name>A0AAV6V9U0_9ARAC</name>
<keyword evidence="1" id="KW-1133">Transmembrane helix</keyword>
<evidence type="ECO:0000313" key="3">
    <source>
        <dbReference type="EMBL" id="KAG8193207.1"/>
    </source>
</evidence>
<dbReference type="Proteomes" id="UP000827092">
    <property type="component" value="Unassembled WGS sequence"/>
</dbReference>
<keyword evidence="4" id="KW-1185">Reference proteome</keyword>
<dbReference type="EMBL" id="JAFNEN010000127">
    <property type="protein sequence ID" value="KAG8193207.1"/>
    <property type="molecule type" value="Genomic_DNA"/>
</dbReference>